<dbReference type="SUPFAM" id="SSF56349">
    <property type="entry name" value="DNA breaking-rejoining enzymes"/>
    <property type="match status" value="1"/>
</dbReference>
<evidence type="ECO:0000313" key="2">
    <source>
        <dbReference type="EMBL" id="TZG24907.1"/>
    </source>
</evidence>
<dbReference type="InterPro" id="IPR013762">
    <property type="entry name" value="Integrase-like_cat_sf"/>
</dbReference>
<dbReference type="GO" id="GO:0015074">
    <property type="term" value="P:DNA integration"/>
    <property type="evidence" value="ECO:0007669"/>
    <property type="project" value="InterPro"/>
</dbReference>
<evidence type="ECO:0000313" key="3">
    <source>
        <dbReference type="Proteomes" id="UP000322077"/>
    </source>
</evidence>
<dbReference type="Gene3D" id="1.10.443.10">
    <property type="entry name" value="Intergrase catalytic core"/>
    <property type="match status" value="1"/>
</dbReference>
<dbReference type="GO" id="GO:0006310">
    <property type="term" value="P:DNA recombination"/>
    <property type="evidence" value="ECO:0007669"/>
    <property type="project" value="UniProtKB-KW"/>
</dbReference>
<keyword evidence="3" id="KW-1185">Reference proteome</keyword>
<evidence type="ECO:0008006" key="4">
    <source>
        <dbReference type="Google" id="ProtNLM"/>
    </source>
</evidence>
<dbReference type="Proteomes" id="UP000322077">
    <property type="component" value="Unassembled WGS sequence"/>
</dbReference>
<accession>A0A5D9C139</accession>
<comment type="caution">
    <text evidence="2">The sequence shown here is derived from an EMBL/GenBank/DDBJ whole genome shotgun (WGS) entry which is preliminary data.</text>
</comment>
<dbReference type="InterPro" id="IPR011010">
    <property type="entry name" value="DNA_brk_join_enz"/>
</dbReference>
<keyword evidence="1" id="KW-0233">DNA recombination</keyword>
<sequence>MVQSKTGKAVTWELSAAIGDEVVLLYPELEAELARMKREGGKMIVRDERTGQPYRFDYMQKLHARIRAKAGLPADLRMTSFRHGGMTEIGDAGVDDMRPVSGHTKLDTTAIYNKASAEKARQIALKRREHVTILSRH</sequence>
<dbReference type="AlphaFoldDB" id="A0A5D9C139"/>
<gene>
    <name evidence="2" type="ORF">FYJ91_16640</name>
</gene>
<reference evidence="2 3" key="1">
    <citation type="submission" date="2019-08" db="EMBL/GenBank/DDBJ databases">
        <authorList>
            <person name="Wang G."/>
            <person name="Xu Z."/>
        </authorList>
    </citation>
    <scope>NUCLEOTIDE SEQUENCE [LARGE SCALE GENOMIC DNA]</scope>
    <source>
        <strain evidence="2 3">ZX</strain>
    </source>
</reference>
<evidence type="ECO:0000256" key="1">
    <source>
        <dbReference type="ARBA" id="ARBA00023172"/>
    </source>
</evidence>
<dbReference type="GO" id="GO:0003677">
    <property type="term" value="F:DNA binding"/>
    <property type="evidence" value="ECO:0007669"/>
    <property type="project" value="InterPro"/>
</dbReference>
<proteinExistence type="predicted"/>
<dbReference type="EMBL" id="VTOU01000004">
    <property type="protein sequence ID" value="TZG24907.1"/>
    <property type="molecule type" value="Genomic_DNA"/>
</dbReference>
<protein>
    <recommendedName>
        <fullName evidence="4">Tyrosine-type recombinase/integrase</fullName>
    </recommendedName>
</protein>
<organism evidence="2 3">
    <name type="scientific">Sphingomonas montanisoli</name>
    <dbReference type="NCBI Taxonomy" id="2606412"/>
    <lineage>
        <taxon>Bacteria</taxon>
        <taxon>Pseudomonadati</taxon>
        <taxon>Pseudomonadota</taxon>
        <taxon>Alphaproteobacteria</taxon>
        <taxon>Sphingomonadales</taxon>
        <taxon>Sphingomonadaceae</taxon>
        <taxon>Sphingomonas</taxon>
    </lineage>
</organism>
<name>A0A5D9C139_9SPHN</name>
<dbReference type="RefSeq" id="WP_149523447.1">
    <property type="nucleotide sequence ID" value="NZ_VTOU01000004.1"/>
</dbReference>